<comment type="similarity">
    <text evidence="7">Belongs to the DNA polymerase HolA subunit family.</text>
</comment>
<dbReference type="PANTHER" id="PTHR34388:SF1">
    <property type="entry name" value="DNA POLYMERASE III SUBUNIT DELTA"/>
    <property type="match status" value="1"/>
</dbReference>
<organism evidence="11">
    <name type="scientific">freshwater metagenome</name>
    <dbReference type="NCBI Taxonomy" id="449393"/>
    <lineage>
        <taxon>unclassified sequences</taxon>
        <taxon>metagenomes</taxon>
        <taxon>ecological metagenomes</taxon>
    </lineage>
</organism>
<evidence type="ECO:0000313" key="10">
    <source>
        <dbReference type="EMBL" id="CAB4598958.1"/>
    </source>
</evidence>
<dbReference type="GO" id="GO:0003887">
    <property type="term" value="F:DNA-directed DNA polymerase activity"/>
    <property type="evidence" value="ECO:0007669"/>
    <property type="project" value="UniProtKB-KW"/>
</dbReference>
<dbReference type="Gene3D" id="1.20.272.10">
    <property type="match status" value="1"/>
</dbReference>
<dbReference type="InterPro" id="IPR027417">
    <property type="entry name" value="P-loop_NTPase"/>
</dbReference>
<evidence type="ECO:0000256" key="4">
    <source>
        <dbReference type="ARBA" id="ARBA00022695"/>
    </source>
</evidence>
<comment type="catalytic activity">
    <reaction evidence="8">
        <text>DNA(n) + a 2'-deoxyribonucleoside 5'-triphosphate = DNA(n+1) + diphosphate</text>
        <dbReference type="Rhea" id="RHEA:22508"/>
        <dbReference type="Rhea" id="RHEA-COMP:17339"/>
        <dbReference type="Rhea" id="RHEA-COMP:17340"/>
        <dbReference type="ChEBI" id="CHEBI:33019"/>
        <dbReference type="ChEBI" id="CHEBI:61560"/>
        <dbReference type="ChEBI" id="CHEBI:173112"/>
        <dbReference type="EC" id="2.7.7.7"/>
    </reaction>
</comment>
<proteinExistence type="inferred from homology"/>
<dbReference type="GO" id="GO:0006261">
    <property type="term" value="P:DNA-templated DNA replication"/>
    <property type="evidence" value="ECO:0007669"/>
    <property type="project" value="TreeGrafter"/>
</dbReference>
<dbReference type="EMBL" id="CAFBNA010000065">
    <property type="protein sequence ID" value="CAB4935529.1"/>
    <property type="molecule type" value="Genomic_DNA"/>
</dbReference>
<dbReference type="GO" id="GO:0003677">
    <property type="term" value="F:DNA binding"/>
    <property type="evidence" value="ECO:0007669"/>
    <property type="project" value="InterPro"/>
</dbReference>
<evidence type="ECO:0000256" key="3">
    <source>
        <dbReference type="ARBA" id="ARBA00022679"/>
    </source>
</evidence>
<dbReference type="NCBIfam" id="TIGR01128">
    <property type="entry name" value="holA"/>
    <property type="match status" value="1"/>
</dbReference>
<dbReference type="AlphaFoldDB" id="A0A6J6JES2"/>
<dbReference type="Pfam" id="PF06144">
    <property type="entry name" value="DNA_pol3_delta"/>
    <property type="match status" value="1"/>
</dbReference>
<keyword evidence="3" id="KW-0808">Transferase</keyword>
<evidence type="ECO:0000256" key="5">
    <source>
        <dbReference type="ARBA" id="ARBA00022705"/>
    </source>
</evidence>
<dbReference type="EC" id="2.7.7.7" evidence="1"/>
<protein>
    <recommendedName>
        <fullName evidence="2">DNA polymerase III subunit delta</fullName>
        <ecNumber evidence="1">2.7.7.7</ecNumber>
    </recommendedName>
</protein>
<sequence length="353" mass="37366">MNVNLSAPVFLVKGNDEVILGDEVSSLINQLVGEGDRTLLLAELSITDHALEDGGYTIGPVVDASQTFPFLSDRRVVLVRNAAVFSTKDACVPLVQYLEDPLETTSLVLVWEKDSRPNKQSKTPAVPKTLADAVSGCGGVVVDTSPGTGKAQGGWLDERISSSPLKLDPAARRSLVDHLGSDVGRLPAILEMLESVFGAGTKVSAPDIEPYLGVSGDVAPWDLTDAIDGGDVSGSLDVLQRMTIGGGRHPLQILATLSNHYLKMIRLDDPDIRGDKQAADVLGMKGSTFPAKKALDGARRLGSERLAEVAALLAQADLDLHGAKAWPPELVVEVLVARLAGRNRSSSGSRGRR</sequence>
<dbReference type="EMBL" id="CAEZVK010000105">
    <property type="protein sequence ID" value="CAB4635572.1"/>
    <property type="molecule type" value="Genomic_DNA"/>
</dbReference>
<evidence type="ECO:0000256" key="8">
    <source>
        <dbReference type="ARBA" id="ARBA00049244"/>
    </source>
</evidence>
<evidence type="ECO:0000256" key="7">
    <source>
        <dbReference type="ARBA" id="ARBA00034754"/>
    </source>
</evidence>
<reference evidence="11" key="1">
    <citation type="submission" date="2020-05" db="EMBL/GenBank/DDBJ databases">
        <authorList>
            <person name="Chiriac C."/>
            <person name="Salcher M."/>
            <person name="Ghai R."/>
            <person name="Kavagutti S V."/>
        </authorList>
    </citation>
    <scope>NUCLEOTIDE SEQUENCE</scope>
</reference>
<dbReference type="InterPro" id="IPR010372">
    <property type="entry name" value="DNA_pol3_delta_N"/>
</dbReference>
<evidence type="ECO:0000256" key="2">
    <source>
        <dbReference type="ARBA" id="ARBA00017703"/>
    </source>
</evidence>
<evidence type="ECO:0000259" key="9">
    <source>
        <dbReference type="Pfam" id="PF06144"/>
    </source>
</evidence>
<keyword evidence="4" id="KW-0548">Nucleotidyltransferase</keyword>
<dbReference type="SUPFAM" id="SSF52540">
    <property type="entry name" value="P-loop containing nucleoside triphosphate hydrolases"/>
    <property type="match status" value="1"/>
</dbReference>
<gene>
    <name evidence="10" type="ORF">UFOPK1827_00443</name>
    <name evidence="11" type="ORF">UFOPK2000_00999</name>
    <name evidence="12" type="ORF">UFOPK3708_01110</name>
</gene>
<dbReference type="InterPro" id="IPR005790">
    <property type="entry name" value="DNA_polIII_delta"/>
</dbReference>
<evidence type="ECO:0000313" key="12">
    <source>
        <dbReference type="EMBL" id="CAB4935529.1"/>
    </source>
</evidence>
<dbReference type="GO" id="GO:0009360">
    <property type="term" value="C:DNA polymerase III complex"/>
    <property type="evidence" value="ECO:0007669"/>
    <property type="project" value="InterPro"/>
</dbReference>
<keyword evidence="6" id="KW-0239">DNA-directed DNA polymerase</keyword>
<evidence type="ECO:0000256" key="1">
    <source>
        <dbReference type="ARBA" id="ARBA00012417"/>
    </source>
</evidence>
<feature type="domain" description="DNA polymerase III delta N-terminal" evidence="9">
    <location>
        <begin position="11"/>
        <end position="122"/>
    </location>
</feature>
<dbReference type="SUPFAM" id="SSF48019">
    <property type="entry name" value="post-AAA+ oligomerization domain-like"/>
    <property type="match status" value="1"/>
</dbReference>
<accession>A0A6J6JES2</accession>
<dbReference type="PANTHER" id="PTHR34388">
    <property type="entry name" value="DNA POLYMERASE III SUBUNIT DELTA"/>
    <property type="match status" value="1"/>
</dbReference>
<dbReference type="EMBL" id="CAEZUO010000012">
    <property type="protein sequence ID" value="CAB4598958.1"/>
    <property type="molecule type" value="Genomic_DNA"/>
</dbReference>
<keyword evidence="5" id="KW-0235">DNA replication</keyword>
<dbReference type="Gene3D" id="3.40.50.300">
    <property type="entry name" value="P-loop containing nucleotide triphosphate hydrolases"/>
    <property type="match status" value="1"/>
</dbReference>
<dbReference type="InterPro" id="IPR008921">
    <property type="entry name" value="DNA_pol3_clamp-load_cplx_C"/>
</dbReference>
<evidence type="ECO:0000256" key="6">
    <source>
        <dbReference type="ARBA" id="ARBA00022932"/>
    </source>
</evidence>
<name>A0A6J6JES2_9ZZZZ</name>
<evidence type="ECO:0000313" key="11">
    <source>
        <dbReference type="EMBL" id="CAB4635572.1"/>
    </source>
</evidence>